<evidence type="ECO:0000313" key="7">
    <source>
        <dbReference type="EMBL" id="KAL0568152.1"/>
    </source>
</evidence>
<organism evidence="7 8">
    <name type="scientific">Marasmius crinis-equi</name>
    <dbReference type="NCBI Taxonomy" id="585013"/>
    <lineage>
        <taxon>Eukaryota</taxon>
        <taxon>Fungi</taxon>
        <taxon>Dikarya</taxon>
        <taxon>Basidiomycota</taxon>
        <taxon>Agaricomycotina</taxon>
        <taxon>Agaricomycetes</taxon>
        <taxon>Agaricomycetidae</taxon>
        <taxon>Agaricales</taxon>
        <taxon>Marasmiineae</taxon>
        <taxon>Marasmiaceae</taxon>
        <taxon>Marasmius</taxon>
    </lineage>
</organism>
<feature type="region of interest" description="Disordered" evidence="5">
    <location>
        <begin position="221"/>
        <end position="275"/>
    </location>
</feature>
<dbReference type="Proteomes" id="UP001465976">
    <property type="component" value="Unassembled WGS sequence"/>
</dbReference>
<reference evidence="7 8" key="1">
    <citation type="submission" date="2024-02" db="EMBL/GenBank/DDBJ databases">
        <title>A draft genome for the cacao thread blight pathogen Marasmius crinis-equi.</title>
        <authorList>
            <person name="Cohen S.P."/>
            <person name="Baruah I.K."/>
            <person name="Amoako-Attah I."/>
            <person name="Bukari Y."/>
            <person name="Meinhardt L.W."/>
            <person name="Bailey B.A."/>
        </authorList>
    </citation>
    <scope>NUCLEOTIDE SEQUENCE [LARGE SCALE GENOMIC DNA]</scope>
    <source>
        <strain evidence="7 8">GH-76</strain>
    </source>
</reference>
<gene>
    <name evidence="7" type="ORF">V5O48_013846</name>
</gene>
<keyword evidence="2 6" id="KW-0812">Transmembrane</keyword>
<sequence length="275" mass="30626">MAGIWETASYVLRALSKYDISPEGFGVPSQFLVQLAPLWVNAFVYMVFGRVVHYFVPEKRVAKLSARRMSLIFVLLDVFSFLIQGAGAILAQSHGDGEDTSNLVRIGLRVYQAGVGVQEFFILLFLAVAIRCQVKLQAIDHEQYRLTNWRKVLWPIYAALSLITIRIIYRLVEFASGFDSGLVTKEAPFYILEAGPMTICMFVFNVFHPGAVLVGEESEFPKKEKSKKGKKEKGSVSEQSESQTELTQVPVAPIQHEFSPSNVEKGAAPVGSGWN</sequence>
<feature type="transmembrane region" description="Helical" evidence="6">
    <location>
        <begin position="152"/>
        <end position="169"/>
    </location>
</feature>
<keyword evidence="8" id="KW-1185">Reference proteome</keyword>
<comment type="caution">
    <text evidence="7">The sequence shown here is derived from an EMBL/GenBank/DDBJ whole genome shotgun (WGS) entry which is preliminary data.</text>
</comment>
<dbReference type="PANTHER" id="PTHR31465">
    <property type="entry name" value="PROTEIN RTA1-RELATED"/>
    <property type="match status" value="1"/>
</dbReference>
<evidence type="ECO:0000256" key="3">
    <source>
        <dbReference type="ARBA" id="ARBA00022989"/>
    </source>
</evidence>
<feature type="transmembrane region" description="Helical" evidence="6">
    <location>
        <begin position="38"/>
        <end position="57"/>
    </location>
</feature>
<accession>A0ABR3EZ14</accession>
<evidence type="ECO:0000256" key="6">
    <source>
        <dbReference type="SAM" id="Phobius"/>
    </source>
</evidence>
<proteinExistence type="predicted"/>
<dbReference type="PANTHER" id="PTHR31465:SF15">
    <property type="entry name" value="LIPID TRANSPORTER ATNI-RELATED"/>
    <property type="match status" value="1"/>
</dbReference>
<name>A0ABR3EZ14_9AGAR</name>
<keyword evidence="4 6" id="KW-0472">Membrane</keyword>
<keyword evidence="3 6" id="KW-1133">Transmembrane helix</keyword>
<dbReference type="Pfam" id="PF04479">
    <property type="entry name" value="RTA1"/>
    <property type="match status" value="1"/>
</dbReference>
<feature type="transmembrane region" description="Helical" evidence="6">
    <location>
        <begin position="69"/>
        <end position="90"/>
    </location>
</feature>
<feature type="transmembrane region" description="Helical" evidence="6">
    <location>
        <begin position="110"/>
        <end position="131"/>
    </location>
</feature>
<dbReference type="InterPro" id="IPR007568">
    <property type="entry name" value="RTA1"/>
</dbReference>
<evidence type="ECO:0000256" key="5">
    <source>
        <dbReference type="SAM" id="MobiDB-lite"/>
    </source>
</evidence>
<evidence type="ECO:0000313" key="8">
    <source>
        <dbReference type="Proteomes" id="UP001465976"/>
    </source>
</evidence>
<dbReference type="EMBL" id="JBAHYK010001403">
    <property type="protein sequence ID" value="KAL0568152.1"/>
    <property type="molecule type" value="Genomic_DNA"/>
</dbReference>
<comment type="subcellular location">
    <subcellularLocation>
        <location evidence="1">Membrane</location>
        <topology evidence="1">Multi-pass membrane protein</topology>
    </subcellularLocation>
</comment>
<evidence type="ECO:0000256" key="1">
    <source>
        <dbReference type="ARBA" id="ARBA00004141"/>
    </source>
</evidence>
<evidence type="ECO:0000256" key="4">
    <source>
        <dbReference type="ARBA" id="ARBA00023136"/>
    </source>
</evidence>
<evidence type="ECO:0000256" key="2">
    <source>
        <dbReference type="ARBA" id="ARBA00022692"/>
    </source>
</evidence>
<protein>
    <submittedName>
        <fullName evidence="7">Uncharacterized protein</fullName>
    </submittedName>
</protein>